<dbReference type="Gene3D" id="3.30.1520.10">
    <property type="entry name" value="Phox-like domain"/>
    <property type="match status" value="1"/>
</dbReference>
<keyword evidence="5" id="KW-0967">Endosome</keyword>
<dbReference type="STRING" id="104259.A0A0F7TP20"/>
<comment type="subcellular location">
    <subcellularLocation>
        <location evidence="2">Endosome</location>
    </subcellularLocation>
    <subcellularLocation>
        <location evidence="1">Vacuole membrane</location>
        <topology evidence="1">Peripheral membrane protein</topology>
    </subcellularLocation>
</comment>
<dbReference type="PROSITE" id="PS50195">
    <property type="entry name" value="PX"/>
    <property type="match status" value="1"/>
</dbReference>
<dbReference type="InterPro" id="IPR036871">
    <property type="entry name" value="PX_dom_sf"/>
</dbReference>
<feature type="compositionally biased region" description="Basic and acidic residues" evidence="10">
    <location>
        <begin position="51"/>
        <end position="61"/>
    </location>
</feature>
<keyword evidence="4" id="KW-0926">Vacuole</keyword>
<comment type="similarity">
    <text evidence="3">Belongs to the YPT35 family.</text>
</comment>
<comment type="function">
    <text evidence="7">Recruits the lipid transfer protein VPS13 to endosomal and vacuolar membranes.</text>
</comment>
<evidence type="ECO:0000256" key="1">
    <source>
        <dbReference type="ARBA" id="ARBA00004148"/>
    </source>
</evidence>
<sequence>MEPASEEATPAPAPASAILPQPQSQSQLSSPQDDKATAKADTQNVSSNGNAREHIENDETNHPVPDTGNPDETTLPHTDSGASSSKSRPVSSVIPPFWQRHERSVSRASLSSLAQSRIIRLEDHTADPDSETSRGLWARSVAIDDHVVVQGKSGVGSYVVWNCTIQTLDGGPIVVRIRYSEFDDLRQRLESAFPHARNALPALPPKSVLFKFRPKFLESRRVGLEYFLNCVLLNPEFSSSPIVKDFLFGRLS</sequence>
<protein>
    <recommendedName>
        <fullName evidence="8">Endosomal/vacuolar adapter protein YPT35</fullName>
    </recommendedName>
    <alternativeName>
        <fullName evidence="9">PX domain-containing protein YPT35</fullName>
    </alternativeName>
</protein>
<evidence type="ECO:0000313" key="12">
    <source>
        <dbReference type="EMBL" id="CEJ57606.1"/>
    </source>
</evidence>
<evidence type="ECO:0000313" key="13">
    <source>
        <dbReference type="Proteomes" id="UP000042958"/>
    </source>
</evidence>
<dbReference type="PANTHER" id="PTHR10555">
    <property type="entry name" value="SORTING NEXIN"/>
    <property type="match status" value="1"/>
</dbReference>
<dbReference type="PANTHER" id="PTHR10555:SF170">
    <property type="entry name" value="FI18122P1"/>
    <property type="match status" value="1"/>
</dbReference>
<dbReference type="InterPro" id="IPR037917">
    <property type="entry name" value="Ypt35_PX"/>
</dbReference>
<feature type="domain" description="PX" evidence="11">
    <location>
        <begin position="139"/>
        <end position="252"/>
    </location>
</feature>
<dbReference type="Pfam" id="PF00787">
    <property type="entry name" value="PX"/>
    <property type="match status" value="1"/>
</dbReference>
<evidence type="ECO:0000256" key="10">
    <source>
        <dbReference type="SAM" id="MobiDB-lite"/>
    </source>
</evidence>
<dbReference type="SMART" id="SM00312">
    <property type="entry name" value="PX"/>
    <property type="match status" value="1"/>
</dbReference>
<reference evidence="13" key="1">
    <citation type="journal article" date="2015" name="Genome Announc.">
        <title>Draft genome sequence of the fungus Penicillium brasilianum MG11.</title>
        <authorList>
            <person name="Horn F."/>
            <person name="Linde J."/>
            <person name="Mattern D.J."/>
            <person name="Walther G."/>
            <person name="Guthke R."/>
            <person name="Brakhage A.A."/>
            <person name="Valiante V."/>
        </authorList>
    </citation>
    <scope>NUCLEOTIDE SEQUENCE [LARGE SCALE GENOMIC DNA]</scope>
    <source>
        <strain evidence="13">MG11</strain>
    </source>
</reference>
<evidence type="ECO:0000256" key="3">
    <source>
        <dbReference type="ARBA" id="ARBA00007426"/>
    </source>
</evidence>
<evidence type="ECO:0000256" key="6">
    <source>
        <dbReference type="ARBA" id="ARBA00023136"/>
    </source>
</evidence>
<evidence type="ECO:0000256" key="8">
    <source>
        <dbReference type="ARBA" id="ARBA00033774"/>
    </source>
</evidence>
<dbReference type="GO" id="GO:0010008">
    <property type="term" value="C:endosome membrane"/>
    <property type="evidence" value="ECO:0007669"/>
    <property type="project" value="UniProtKB-SubCell"/>
</dbReference>
<feature type="compositionally biased region" description="Polar residues" evidence="10">
    <location>
        <begin position="40"/>
        <end position="50"/>
    </location>
</feature>
<keyword evidence="13" id="KW-1185">Reference proteome</keyword>
<evidence type="ECO:0000256" key="7">
    <source>
        <dbReference type="ARBA" id="ARBA00033728"/>
    </source>
</evidence>
<dbReference type="GO" id="GO:0005774">
    <property type="term" value="C:vacuolar membrane"/>
    <property type="evidence" value="ECO:0007669"/>
    <property type="project" value="UniProtKB-SubCell"/>
</dbReference>
<evidence type="ECO:0000256" key="4">
    <source>
        <dbReference type="ARBA" id="ARBA00022554"/>
    </source>
</evidence>
<feature type="region of interest" description="Disordered" evidence="10">
    <location>
        <begin position="1"/>
        <end position="95"/>
    </location>
</feature>
<organism evidence="12 13">
    <name type="scientific">Penicillium brasilianum</name>
    <dbReference type="NCBI Taxonomy" id="104259"/>
    <lineage>
        <taxon>Eukaryota</taxon>
        <taxon>Fungi</taxon>
        <taxon>Dikarya</taxon>
        <taxon>Ascomycota</taxon>
        <taxon>Pezizomycotina</taxon>
        <taxon>Eurotiomycetes</taxon>
        <taxon>Eurotiomycetidae</taxon>
        <taxon>Eurotiales</taxon>
        <taxon>Aspergillaceae</taxon>
        <taxon>Penicillium</taxon>
    </lineage>
</organism>
<evidence type="ECO:0000256" key="2">
    <source>
        <dbReference type="ARBA" id="ARBA00004177"/>
    </source>
</evidence>
<dbReference type="AlphaFoldDB" id="A0A0F7TP20"/>
<name>A0A0F7TP20_PENBI</name>
<gene>
    <name evidence="12" type="ORF">PMG11_06294</name>
</gene>
<proteinExistence type="inferred from homology"/>
<dbReference type="EMBL" id="CDHK01000005">
    <property type="protein sequence ID" value="CEJ57606.1"/>
    <property type="molecule type" value="Genomic_DNA"/>
</dbReference>
<feature type="compositionally biased region" description="Low complexity" evidence="10">
    <location>
        <begin position="80"/>
        <end position="92"/>
    </location>
</feature>
<keyword evidence="6" id="KW-0472">Membrane</keyword>
<dbReference type="Proteomes" id="UP000042958">
    <property type="component" value="Unassembled WGS sequence"/>
</dbReference>
<accession>A0A0F7TP20</accession>
<dbReference type="GO" id="GO:0032266">
    <property type="term" value="F:phosphatidylinositol-3-phosphate binding"/>
    <property type="evidence" value="ECO:0007669"/>
    <property type="project" value="InterPro"/>
</dbReference>
<dbReference type="OrthoDB" id="10254720at2759"/>
<feature type="compositionally biased region" description="Low complexity" evidence="10">
    <location>
        <begin position="6"/>
        <end position="31"/>
    </location>
</feature>
<evidence type="ECO:0000256" key="9">
    <source>
        <dbReference type="ARBA" id="ARBA00033785"/>
    </source>
</evidence>
<dbReference type="CDD" id="cd07280">
    <property type="entry name" value="PX_YPT35"/>
    <property type="match status" value="1"/>
</dbReference>
<dbReference type="InterPro" id="IPR001683">
    <property type="entry name" value="PX_dom"/>
</dbReference>
<dbReference type="SUPFAM" id="SSF64268">
    <property type="entry name" value="PX domain"/>
    <property type="match status" value="1"/>
</dbReference>
<evidence type="ECO:0000259" key="11">
    <source>
        <dbReference type="PROSITE" id="PS50195"/>
    </source>
</evidence>
<evidence type="ECO:0000256" key="5">
    <source>
        <dbReference type="ARBA" id="ARBA00022753"/>
    </source>
</evidence>